<protein>
    <submittedName>
        <fullName evidence="2">Uncharacterized protein</fullName>
    </submittedName>
</protein>
<organism evidence="2">
    <name type="scientific">bioreactor metagenome</name>
    <dbReference type="NCBI Taxonomy" id="1076179"/>
    <lineage>
        <taxon>unclassified sequences</taxon>
        <taxon>metagenomes</taxon>
        <taxon>ecological metagenomes</taxon>
    </lineage>
</organism>
<dbReference type="EMBL" id="VSSQ01040610">
    <property type="protein sequence ID" value="MPM93907.1"/>
    <property type="molecule type" value="Genomic_DNA"/>
</dbReference>
<gene>
    <name evidence="2" type="ORF">SDC9_141049</name>
</gene>
<feature type="compositionally biased region" description="Basic and acidic residues" evidence="1">
    <location>
        <begin position="64"/>
        <end position="79"/>
    </location>
</feature>
<reference evidence="2" key="1">
    <citation type="submission" date="2019-08" db="EMBL/GenBank/DDBJ databases">
        <authorList>
            <person name="Kucharzyk K."/>
            <person name="Murdoch R.W."/>
            <person name="Higgins S."/>
            <person name="Loffler F."/>
        </authorList>
    </citation>
    <scope>NUCLEOTIDE SEQUENCE</scope>
</reference>
<evidence type="ECO:0000313" key="2">
    <source>
        <dbReference type="EMBL" id="MPM93907.1"/>
    </source>
</evidence>
<sequence>MEGALHRDDPGPAGAPGELEAGVVGLRAGVAEEHPGRDARGVGGGQRVQPLGELHLPGAGEEVGDVRDGGDLVADRGDDVGVGMTQ</sequence>
<comment type="caution">
    <text evidence="2">The sequence shown here is derived from an EMBL/GenBank/DDBJ whole genome shotgun (WGS) entry which is preliminary data.</text>
</comment>
<dbReference type="AlphaFoldDB" id="A0A645DX04"/>
<proteinExistence type="predicted"/>
<feature type="region of interest" description="Disordered" evidence="1">
    <location>
        <begin position="32"/>
        <end position="86"/>
    </location>
</feature>
<accession>A0A645DX04</accession>
<name>A0A645DX04_9ZZZZ</name>
<evidence type="ECO:0000256" key="1">
    <source>
        <dbReference type="SAM" id="MobiDB-lite"/>
    </source>
</evidence>